<gene>
    <name evidence="2" type="ORF">PHYBLDRAFT_69212</name>
</gene>
<reference evidence="3" key="1">
    <citation type="submission" date="2015-06" db="EMBL/GenBank/DDBJ databases">
        <title>Expansion of signal transduction pathways in fungi by whole-genome duplication.</title>
        <authorList>
            <consortium name="DOE Joint Genome Institute"/>
            <person name="Corrochano L.M."/>
            <person name="Kuo A."/>
            <person name="Marcet-Houben M."/>
            <person name="Polaino S."/>
            <person name="Salamov A."/>
            <person name="Villalobos J.M."/>
            <person name="Alvarez M.I."/>
            <person name="Avalos J."/>
            <person name="Benito E.P."/>
            <person name="Benoit I."/>
            <person name="Burger G."/>
            <person name="Camino L.P."/>
            <person name="Canovas D."/>
            <person name="Cerda-Olmedo E."/>
            <person name="Cheng J.-F."/>
            <person name="Dominguez A."/>
            <person name="Elias M."/>
            <person name="Eslava A.P."/>
            <person name="Glaser F."/>
            <person name="Grimwood J."/>
            <person name="Gutierrez G."/>
            <person name="Heitman J."/>
            <person name="Henrissat B."/>
            <person name="Iturriaga E.A."/>
            <person name="Lang B.F."/>
            <person name="Lavin J.L."/>
            <person name="Lee S."/>
            <person name="Li W."/>
            <person name="Lindquist E."/>
            <person name="Lopez-Garcia S."/>
            <person name="Luque E.M."/>
            <person name="Marcos A.T."/>
            <person name="Martin J."/>
            <person name="McCluskey K."/>
            <person name="Medina H.R."/>
            <person name="Miralles-Duran A."/>
            <person name="Miyazaki A."/>
            <person name="Munoz-Torres E."/>
            <person name="Oguiza J.A."/>
            <person name="Ohm R."/>
            <person name="Olmedo M."/>
            <person name="Orejas M."/>
            <person name="Ortiz-Castellanos L."/>
            <person name="Pisabarro A.G."/>
            <person name="Rodriguez-Romero J."/>
            <person name="Ruiz-Herrera J."/>
            <person name="Ruiz-Vazquez R."/>
            <person name="Sanz C."/>
            <person name="Schackwitz W."/>
            <person name="Schmutz J."/>
            <person name="Shahriari M."/>
            <person name="Shelest E."/>
            <person name="Silva-Franco F."/>
            <person name="Soanes D."/>
            <person name="Syed K."/>
            <person name="Tagua V.G."/>
            <person name="Talbot N.J."/>
            <person name="Thon M."/>
            <person name="De vries R.P."/>
            <person name="Wiebenga A."/>
            <person name="Yadav J.S."/>
            <person name="Braun E.L."/>
            <person name="Baker S."/>
            <person name="Garre V."/>
            <person name="Horwitz B."/>
            <person name="Torres-Martinez S."/>
            <person name="Idnurm A."/>
            <person name="Herrera-Estrella A."/>
            <person name="Gabaldon T."/>
            <person name="Grigoriev I.V."/>
        </authorList>
    </citation>
    <scope>NUCLEOTIDE SEQUENCE [LARGE SCALE GENOMIC DNA]</scope>
    <source>
        <strain evidence="3">NRRL 1555(-)</strain>
    </source>
</reference>
<dbReference type="AlphaFoldDB" id="A0A162N3G2"/>
<feature type="compositionally biased region" description="Polar residues" evidence="1">
    <location>
        <begin position="49"/>
        <end position="66"/>
    </location>
</feature>
<keyword evidence="3" id="KW-1185">Reference proteome</keyword>
<dbReference type="GeneID" id="29002973"/>
<protein>
    <submittedName>
        <fullName evidence="2">Uncharacterized protein</fullName>
    </submittedName>
</protein>
<evidence type="ECO:0000256" key="1">
    <source>
        <dbReference type="SAM" id="MobiDB-lite"/>
    </source>
</evidence>
<sequence length="300" mass="34181">MDSILHKDVFTVSQSLEDELATKGFAKETPLVSSLATELDSAKSPIPDYSNTSSLPSRHHSTPSVSTLYDSGRIHLSPDEPVDAFEVLEQQLGDLSSAVWETKTLHKRLFNTLLSQSEEHKDGFAQSLELAISYVERGSRDRERQTSDLRTMALSIRKEGMQMSIKDIRDLEVLMSGVRATLHDQIYLYENPVPTLHTLDMDTMSVIESMEELKEHMYVNKKQAQELNSRLRLIGRMVHEVRKENRRTDKVLEAQDDEIIERDVHLRAKAIIQDLDDLDAQSTKDIKSMQVFWQDVASGL</sequence>
<proteinExistence type="predicted"/>
<evidence type="ECO:0000313" key="3">
    <source>
        <dbReference type="Proteomes" id="UP000077315"/>
    </source>
</evidence>
<dbReference type="InParanoid" id="A0A162N3G2"/>
<feature type="region of interest" description="Disordered" evidence="1">
    <location>
        <begin position="42"/>
        <end position="66"/>
    </location>
</feature>
<dbReference type="Proteomes" id="UP000077315">
    <property type="component" value="Unassembled WGS sequence"/>
</dbReference>
<name>A0A162N3G2_PHYB8</name>
<dbReference type="VEuPathDB" id="FungiDB:PHYBLDRAFT_69212"/>
<accession>A0A162N3G2</accession>
<organism evidence="2 3">
    <name type="scientific">Phycomyces blakesleeanus (strain ATCC 8743b / DSM 1359 / FGSC 10004 / NBRC 33097 / NRRL 1555)</name>
    <dbReference type="NCBI Taxonomy" id="763407"/>
    <lineage>
        <taxon>Eukaryota</taxon>
        <taxon>Fungi</taxon>
        <taxon>Fungi incertae sedis</taxon>
        <taxon>Mucoromycota</taxon>
        <taxon>Mucoromycotina</taxon>
        <taxon>Mucoromycetes</taxon>
        <taxon>Mucorales</taxon>
        <taxon>Phycomycetaceae</taxon>
        <taxon>Phycomyces</taxon>
    </lineage>
</organism>
<dbReference type="EMBL" id="KV440996">
    <property type="protein sequence ID" value="OAD68138.1"/>
    <property type="molecule type" value="Genomic_DNA"/>
</dbReference>
<dbReference type="RefSeq" id="XP_018286178.1">
    <property type="nucleotide sequence ID" value="XM_018442067.1"/>
</dbReference>
<dbReference type="OrthoDB" id="2354971at2759"/>
<evidence type="ECO:0000313" key="2">
    <source>
        <dbReference type="EMBL" id="OAD68138.1"/>
    </source>
</evidence>